<sequence length="149" mass="16661">MCGSHLRSETFRELNCERMRRMRYQARDDCKNSPVPALVTPPITSSSHGFECVGGKHRRIVLVYIAGAIERLRTARGTPADLGSGPRHAIQEPCPRELSRSADIGDAGASRASARLMRSHHPFPTSWGRINKRRSNDAPSREVTWELDV</sequence>
<evidence type="ECO:0000313" key="2">
    <source>
        <dbReference type="EMBL" id="GBP80620.1"/>
    </source>
</evidence>
<name>A0A4C1YZD9_EUMVA</name>
<dbReference type="EMBL" id="BGZK01001471">
    <property type="protein sequence ID" value="GBP80620.1"/>
    <property type="molecule type" value="Genomic_DNA"/>
</dbReference>
<proteinExistence type="predicted"/>
<gene>
    <name evidence="2" type="ORF">EVAR_59468_1</name>
</gene>
<protein>
    <submittedName>
        <fullName evidence="2">Uncharacterized protein</fullName>
    </submittedName>
</protein>
<feature type="region of interest" description="Disordered" evidence="1">
    <location>
        <begin position="76"/>
        <end position="149"/>
    </location>
</feature>
<dbReference type="Proteomes" id="UP000299102">
    <property type="component" value="Unassembled WGS sequence"/>
</dbReference>
<accession>A0A4C1YZD9</accession>
<evidence type="ECO:0000256" key="1">
    <source>
        <dbReference type="SAM" id="MobiDB-lite"/>
    </source>
</evidence>
<comment type="caution">
    <text evidence="2">The sequence shown here is derived from an EMBL/GenBank/DDBJ whole genome shotgun (WGS) entry which is preliminary data.</text>
</comment>
<evidence type="ECO:0000313" key="3">
    <source>
        <dbReference type="Proteomes" id="UP000299102"/>
    </source>
</evidence>
<dbReference type="AlphaFoldDB" id="A0A4C1YZD9"/>
<keyword evidence="3" id="KW-1185">Reference proteome</keyword>
<organism evidence="2 3">
    <name type="scientific">Eumeta variegata</name>
    <name type="common">Bagworm moth</name>
    <name type="synonym">Eumeta japonica</name>
    <dbReference type="NCBI Taxonomy" id="151549"/>
    <lineage>
        <taxon>Eukaryota</taxon>
        <taxon>Metazoa</taxon>
        <taxon>Ecdysozoa</taxon>
        <taxon>Arthropoda</taxon>
        <taxon>Hexapoda</taxon>
        <taxon>Insecta</taxon>
        <taxon>Pterygota</taxon>
        <taxon>Neoptera</taxon>
        <taxon>Endopterygota</taxon>
        <taxon>Lepidoptera</taxon>
        <taxon>Glossata</taxon>
        <taxon>Ditrysia</taxon>
        <taxon>Tineoidea</taxon>
        <taxon>Psychidae</taxon>
        <taxon>Oiketicinae</taxon>
        <taxon>Eumeta</taxon>
    </lineage>
</organism>
<feature type="compositionally biased region" description="Basic and acidic residues" evidence="1">
    <location>
        <begin position="134"/>
        <end position="149"/>
    </location>
</feature>
<reference evidence="2 3" key="1">
    <citation type="journal article" date="2019" name="Commun. Biol.">
        <title>The bagworm genome reveals a unique fibroin gene that provides high tensile strength.</title>
        <authorList>
            <person name="Kono N."/>
            <person name="Nakamura H."/>
            <person name="Ohtoshi R."/>
            <person name="Tomita M."/>
            <person name="Numata K."/>
            <person name="Arakawa K."/>
        </authorList>
    </citation>
    <scope>NUCLEOTIDE SEQUENCE [LARGE SCALE GENOMIC DNA]</scope>
</reference>